<protein>
    <submittedName>
        <fullName evidence="2">Uncharacterized protein</fullName>
    </submittedName>
</protein>
<name>A0A2T4BTQ9_TRILO</name>
<feature type="compositionally biased region" description="Acidic residues" evidence="1">
    <location>
        <begin position="91"/>
        <end position="108"/>
    </location>
</feature>
<sequence length="262" mass="29449">MFEADHELENTIWLLTEEHALSIIRRQYMFDGAFELGQALAQRTVYLYTHFHAPSSLRVTCFNRHDHVDKPVVEYLSVEARDDANYVSDGRDDDVTDTEEASESDDGLAEMSFQKMLDTAPRWGLAIGLDGTACCWRIPAVNSSHEGYPTRLWYFFHRNGEKALGDEPLEYWDDWEGSQSGDRYEPTPIGSELDSFMLEHGVQTVIEVPHGWTAGEPDIWPALGVVNDGLLTSQIEVAVASSQWAALGSIARGQRCAVHRNA</sequence>
<organism evidence="2 3">
    <name type="scientific">Trichoderma longibrachiatum ATCC 18648</name>
    <dbReference type="NCBI Taxonomy" id="983965"/>
    <lineage>
        <taxon>Eukaryota</taxon>
        <taxon>Fungi</taxon>
        <taxon>Dikarya</taxon>
        <taxon>Ascomycota</taxon>
        <taxon>Pezizomycotina</taxon>
        <taxon>Sordariomycetes</taxon>
        <taxon>Hypocreomycetidae</taxon>
        <taxon>Hypocreales</taxon>
        <taxon>Hypocreaceae</taxon>
        <taxon>Trichoderma</taxon>
    </lineage>
</organism>
<proteinExistence type="predicted"/>
<dbReference type="AlphaFoldDB" id="A0A2T4BTQ9"/>
<reference evidence="2 3" key="1">
    <citation type="submission" date="2016-07" db="EMBL/GenBank/DDBJ databases">
        <title>Multiple horizontal gene transfer events from other fungi enriched the ability of initially mycotrophic Trichoderma (Ascomycota) to feed on dead plant biomass.</title>
        <authorList>
            <consortium name="DOE Joint Genome Institute"/>
            <person name="Aerts A."/>
            <person name="Atanasova L."/>
            <person name="Chenthamara K."/>
            <person name="Zhang J."/>
            <person name="Grujic M."/>
            <person name="Henrissat B."/>
            <person name="Kuo A."/>
            <person name="Salamov A."/>
            <person name="Lipzen A."/>
            <person name="Labutti K."/>
            <person name="Barry K."/>
            <person name="Miao Y."/>
            <person name="Rahimi M.J."/>
            <person name="Shen Q."/>
            <person name="Grigoriev I.V."/>
            <person name="Kubicek C.P."/>
            <person name="Druzhinina I.S."/>
        </authorList>
    </citation>
    <scope>NUCLEOTIDE SEQUENCE [LARGE SCALE GENOMIC DNA]</scope>
    <source>
        <strain evidence="2 3">ATCC 18648</strain>
    </source>
</reference>
<accession>A0A2T4BTQ9</accession>
<gene>
    <name evidence="2" type="ORF">M440DRAFT_1394541</name>
</gene>
<evidence type="ECO:0000313" key="2">
    <source>
        <dbReference type="EMBL" id="PTB72703.1"/>
    </source>
</evidence>
<evidence type="ECO:0000313" key="3">
    <source>
        <dbReference type="Proteomes" id="UP000240760"/>
    </source>
</evidence>
<evidence type="ECO:0000256" key="1">
    <source>
        <dbReference type="SAM" id="MobiDB-lite"/>
    </source>
</evidence>
<keyword evidence="3" id="KW-1185">Reference proteome</keyword>
<feature type="region of interest" description="Disordered" evidence="1">
    <location>
        <begin position="87"/>
        <end position="108"/>
    </location>
</feature>
<dbReference type="Proteomes" id="UP000240760">
    <property type="component" value="Unassembled WGS sequence"/>
</dbReference>
<dbReference type="OrthoDB" id="5427399at2759"/>
<dbReference type="EMBL" id="KZ679140">
    <property type="protein sequence ID" value="PTB72703.1"/>
    <property type="molecule type" value="Genomic_DNA"/>
</dbReference>